<evidence type="ECO:0000256" key="1">
    <source>
        <dbReference type="ARBA" id="ARBA00000830"/>
    </source>
</evidence>
<accession>A0A846QN31</accession>
<comment type="pathway">
    <text evidence="2">Organic acid metabolism; glycolate biosynthesis; glycolate from 2-phosphoglycolate: step 1/1.</text>
</comment>
<dbReference type="GO" id="GO:0005829">
    <property type="term" value="C:cytosol"/>
    <property type="evidence" value="ECO:0007669"/>
    <property type="project" value="TreeGrafter"/>
</dbReference>
<dbReference type="PANTHER" id="PTHR43434">
    <property type="entry name" value="PHOSPHOGLYCOLATE PHOSPHATASE"/>
    <property type="match status" value="1"/>
</dbReference>
<organism evidence="5 6">
    <name type="scientific">Desulfobaculum xiamenense</name>
    <dbReference type="NCBI Taxonomy" id="995050"/>
    <lineage>
        <taxon>Bacteria</taxon>
        <taxon>Pseudomonadati</taxon>
        <taxon>Thermodesulfobacteriota</taxon>
        <taxon>Desulfovibrionia</taxon>
        <taxon>Desulfovibrionales</taxon>
        <taxon>Desulfovibrionaceae</taxon>
        <taxon>Desulfobaculum</taxon>
    </lineage>
</organism>
<proteinExistence type="inferred from homology"/>
<dbReference type="InterPro" id="IPR023214">
    <property type="entry name" value="HAD_sf"/>
</dbReference>
<dbReference type="SFLD" id="SFLDG01129">
    <property type="entry name" value="C1.5:_HAD__Beta-PGM__Phosphata"/>
    <property type="match status" value="1"/>
</dbReference>
<dbReference type="RefSeq" id="WP_167939764.1">
    <property type="nucleotide sequence ID" value="NZ_JAATJA010000001.1"/>
</dbReference>
<dbReference type="AlphaFoldDB" id="A0A846QN31"/>
<name>A0A846QN31_9BACT</name>
<evidence type="ECO:0000256" key="3">
    <source>
        <dbReference type="ARBA" id="ARBA00006171"/>
    </source>
</evidence>
<sequence>MFLCNDFCGLDFLKGLKGIVFDCDGVLFDTMGLNRRFYNLIRERLGMPPMNEDEENYVHAHAVRESIAYITPAEREEEVREVWKSIDYRELIPAMVPSPGLYELLPTLRSAGLRMAVYTNRTNTMEMVLDRFDLAQYFELVVTAGNVTPKPHPEGMYHILGSWNVQPTEIAYVGDTSIDAEVAESAGVPFWAYRNELLKADMFLNDFWSLRRCVMRAAGNGGVLGKNGKRPHFFA</sequence>
<dbReference type="Gene3D" id="3.40.50.1000">
    <property type="entry name" value="HAD superfamily/HAD-like"/>
    <property type="match status" value="1"/>
</dbReference>
<evidence type="ECO:0000256" key="4">
    <source>
        <dbReference type="ARBA" id="ARBA00013078"/>
    </source>
</evidence>
<dbReference type="InterPro" id="IPR050155">
    <property type="entry name" value="HAD-like_hydrolase_sf"/>
</dbReference>
<keyword evidence="5" id="KW-0378">Hydrolase</keyword>
<protein>
    <recommendedName>
        <fullName evidence="4">phosphoglycolate phosphatase</fullName>
        <ecNumber evidence="4">3.1.3.18</ecNumber>
    </recommendedName>
</protein>
<dbReference type="GO" id="GO:0006281">
    <property type="term" value="P:DNA repair"/>
    <property type="evidence" value="ECO:0007669"/>
    <property type="project" value="TreeGrafter"/>
</dbReference>
<dbReference type="SUPFAM" id="SSF56784">
    <property type="entry name" value="HAD-like"/>
    <property type="match status" value="1"/>
</dbReference>
<comment type="caution">
    <text evidence="5">The sequence shown here is derived from an EMBL/GenBank/DDBJ whole genome shotgun (WGS) entry which is preliminary data.</text>
</comment>
<dbReference type="PANTHER" id="PTHR43434:SF1">
    <property type="entry name" value="PHOSPHOGLYCOLATE PHOSPHATASE"/>
    <property type="match status" value="1"/>
</dbReference>
<dbReference type="SFLD" id="SFLDS00003">
    <property type="entry name" value="Haloacid_Dehalogenase"/>
    <property type="match status" value="1"/>
</dbReference>
<evidence type="ECO:0000313" key="6">
    <source>
        <dbReference type="Proteomes" id="UP000580856"/>
    </source>
</evidence>
<dbReference type="EC" id="3.1.3.18" evidence="4"/>
<evidence type="ECO:0000313" key="5">
    <source>
        <dbReference type="EMBL" id="NJB66644.1"/>
    </source>
</evidence>
<reference evidence="5 6" key="1">
    <citation type="submission" date="2020-03" db="EMBL/GenBank/DDBJ databases">
        <title>Genomic Encyclopedia of Type Strains, Phase IV (KMG-IV): sequencing the most valuable type-strain genomes for metagenomic binning, comparative biology and taxonomic classification.</title>
        <authorList>
            <person name="Goeker M."/>
        </authorList>
    </citation>
    <scope>NUCLEOTIDE SEQUENCE [LARGE SCALE GENOMIC DNA]</scope>
    <source>
        <strain evidence="5 6">DSM 24233</strain>
    </source>
</reference>
<dbReference type="InterPro" id="IPR041492">
    <property type="entry name" value="HAD_2"/>
</dbReference>
<keyword evidence="6" id="KW-1185">Reference proteome</keyword>
<dbReference type="GO" id="GO:0008967">
    <property type="term" value="F:phosphoglycolate phosphatase activity"/>
    <property type="evidence" value="ECO:0007669"/>
    <property type="project" value="UniProtKB-EC"/>
</dbReference>
<dbReference type="Pfam" id="PF13419">
    <property type="entry name" value="HAD_2"/>
    <property type="match status" value="1"/>
</dbReference>
<evidence type="ECO:0000256" key="2">
    <source>
        <dbReference type="ARBA" id="ARBA00004818"/>
    </source>
</evidence>
<dbReference type="Proteomes" id="UP000580856">
    <property type="component" value="Unassembled WGS sequence"/>
</dbReference>
<dbReference type="Gene3D" id="1.10.150.240">
    <property type="entry name" value="Putative phosphatase, domain 2"/>
    <property type="match status" value="1"/>
</dbReference>
<dbReference type="EMBL" id="JAATJA010000001">
    <property type="protein sequence ID" value="NJB66644.1"/>
    <property type="molecule type" value="Genomic_DNA"/>
</dbReference>
<dbReference type="InterPro" id="IPR036412">
    <property type="entry name" value="HAD-like_sf"/>
</dbReference>
<dbReference type="NCBIfam" id="TIGR01549">
    <property type="entry name" value="HAD-SF-IA-v1"/>
    <property type="match status" value="1"/>
</dbReference>
<comment type="catalytic activity">
    <reaction evidence="1">
        <text>2-phosphoglycolate + H2O = glycolate + phosphate</text>
        <dbReference type="Rhea" id="RHEA:14369"/>
        <dbReference type="ChEBI" id="CHEBI:15377"/>
        <dbReference type="ChEBI" id="CHEBI:29805"/>
        <dbReference type="ChEBI" id="CHEBI:43474"/>
        <dbReference type="ChEBI" id="CHEBI:58033"/>
        <dbReference type="EC" id="3.1.3.18"/>
    </reaction>
</comment>
<dbReference type="InterPro" id="IPR023198">
    <property type="entry name" value="PGP-like_dom2"/>
</dbReference>
<dbReference type="InterPro" id="IPR006439">
    <property type="entry name" value="HAD-SF_hydro_IA"/>
</dbReference>
<comment type="similarity">
    <text evidence="3">Belongs to the HAD-like hydrolase superfamily. CbbY/CbbZ/Gph/YieH family.</text>
</comment>
<gene>
    <name evidence="5" type="ORF">GGQ74_000284</name>
</gene>